<proteinExistence type="predicted"/>
<comment type="caution">
    <text evidence="1">The sequence shown here is derived from an EMBL/GenBank/DDBJ whole genome shotgun (WGS) entry which is preliminary data.</text>
</comment>
<accession>A0A9N9KTX4</accession>
<gene>
    <name evidence="1" type="ORF">HYFRA_00007393</name>
</gene>
<evidence type="ECO:0000313" key="1">
    <source>
        <dbReference type="EMBL" id="CAG8951477.1"/>
    </source>
</evidence>
<protein>
    <submittedName>
        <fullName evidence="1">Uncharacterized protein</fullName>
    </submittedName>
</protein>
<keyword evidence="2" id="KW-1185">Reference proteome</keyword>
<organism evidence="1 2">
    <name type="scientific">Hymenoscyphus fraxineus</name>
    <dbReference type="NCBI Taxonomy" id="746836"/>
    <lineage>
        <taxon>Eukaryota</taxon>
        <taxon>Fungi</taxon>
        <taxon>Dikarya</taxon>
        <taxon>Ascomycota</taxon>
        <taxon>Pezizomycotina</taxon>
        <taxon>Leotiomycetes</taxon>
        <taxon>Helotiales</taxon>
        <taxon>Helotiaceae</taxon>
        <taxon>Hymenoscyphus</taxon>
    </lineage>
</organism>
<reference evidence="1" key="1">
    <citation type="submission" date="2021-07" db="EMBL/GenBank/DDBJ databases">
        <authorList>
            <person name="Durling M."/>
        </authorList>
    </citation>
    <scope>NUCLEOTIDE SEQUENCE</scope>
</reference>
<sequence length="125" mass="13611">MAWAVGLRALVPPYSSFGFGTRSVCDRATAYTQMQMRDADAGGPPGATLRRRSGTPARFIFILIVEAREADAQMLQYSYRKDGRVGDGVGHYGGPDQWYEKNARGARYVRSATVPSGGGLKLFDS</sequence>
<dbReference type="EMBL" id="CAJVRL010000043">
    <property type="protein sequence ID" value="CAG8951477.1"/>
    <property type="molecule type" value="Genomic_DNA"/>
</dbReference>
<name>A0A9N9KTX4_9HELO</name>
<dbReference type="Proteomes" id="UP000696280">
    <property type="component" value="Unassembled WGS sequence"/>
</dbReference>
<dbReference type="AlphaFoldDB" id="A0A9N9KTX4"/>
<evidence type="ECO:0000313" key="2">
    <source>
        <dbReference type="Proteomes" id="UP000696280"/>
    </source>
</evidence>